<dbReference type="InterPro" id="IPR007820">
    <property type="entry name" value="AbrB_fam"/>
</dbReference>
<proteinExistence type="predicted"/>
<evidence type="ECO:0000313" key="2">
    <source>
        <dbReference type="EMBL" id="SDE90527.1"/>
    </source>
</evidence>
<feature type="transmembrane region" description="Helical" evidence="1">
    <location>
        <begin position="232"/>
        <end position="250"/>
    </location>
</feature>
<name>A0A1G7GQV7_9GAMM</name>
<evidence type="ECO:0000313" key="3">
    <source>
        <dbReference type="Proteomes" id="UP000243378"/>
    </source>
</evidence>
<dbReference type="PANTHER" id="PTHR38457">
    <property type="entry name" value="REGULATOR ABRB-RELATED"/>
    <property type="match status" value="1"/>
</dbReference>
<dbReference type="AlphaFoldDB" id="A0A1G7GQV7"/>
<dbReference type="Pfam" id="PF05145">
    <property type="entry name" value="AbrB"/>
    <property type="match status" value="1"/>
</dbReference>
<accession>A0A1G7GQV7</accession>
<feature type="transmembrane region" description="Helical" evidence="1">
    <location>
        <begin position="88"/>
        <end position="106"/>
    </location>
</feature>
<sequence length="348" mass="37447">MHKSHWLNYLGTPLVGALGALIASAIGWPLPWMIGSLVAVIVLRCMTPWQLQPFPGGRKFGQWIIGIGIGLHFTPALVAQIAGHLVPIVIGALITVLSSIIGVWFMRRTGETMATAYFSSMPGGSGEMVNLGARNGAELTRVAAAQSLRVVAVVLLVPALFKFLVGEGEVYQHAAHADWPWLALILPLAAGAGWIMHRCKQPNPWLFGPLLVSAAFSIGFDLSSTLPAGASQAGQLMIGSALGCFFNRAFFRYAPSFLARTLITTLAMMLVAFLAALLIGWLSGLDFQSLTLGMMPGGIAEMSLTAETLQLAVPLVTAMQVIRLFLVLFFAEPIYRRWLRADNPLPAR</sequence>
<dbReference type="RefSeq" id="WP_092363829.1">
    <property type="nucleotide sequence ID" value="NZ_FNBM01000001.1"/>
</dbReference>
<feature type="transmembrane region" description="Helical" evidence="1">
    <location>
        <begin position="203"/>
        <end position="220"/>
    </location>
</feature>
<dbReference type="EMBL" id="FNBM01000001">
    <property type="protein sequence ID" value="SDE90527.1"/>
    <property type="molecule type" value="Genomic_DNA"/>
</dbReference>
<dbReference type="STRING" id="640205.SAMN05216381_0298"/>
<keyword evidence="1" id="KW-1133">Transmembrane helix</keyword>
<feature type="transmembrane region" description="Helical" evidence="1">
    <location>
        <begin position="262"/>
        <end position="282"/>
    </location>
</feature>
<evidence type="ECO:0008006" key="4">
    <source>
        <dbReference type="Google" id="ProtNLM"/>
    </source>
</evidence>
<feature type="transmembrane region" description="Helical" evidence="1">
    <location>
        <begin position="177"/>
        <end position="196"/>
    </location>
</feature>
<keyword evidence="1" id="KW-0812">Transmembrane</keyword>
<dbReference type="GO" id="GO:0016020">
    <property type="term" value="C:membrane"/>
    <property type="evidence" value="ECO:0007669"/>
    <property type="project" value="InterPro"/>
</dbReference>
<dbReference type="InterPro" id="IPR017516">
    <property type="entry name" value="AbrB_dup"/>
</dbReference>
<evidence type="ECO:0000256" key="1">
    <source>
        <dbReference type="SAM" id="Phobius"/>
    </source>
</evidence>
<dbReference type="OrthoDB" id="8527964at2"/>
<reference evidence="2 3" key="1">
    <citation type="submission" date="2016-10" db="EMBL/GenBank/DDBJ databases">
        <authorList>
            <person name="de Groot N.N."/>
        </authorList>
    </citation>
    <scope>NUCLEOTIDE SEQUENCE [LARGE SCALE GENOMIC DNA]</scope>
    <source>
        <strain evidence="2 3">LMG 25475</strain>
    </source>
</reference>
<feature type="transmembrane region" description="Helical" evidence="1">
    <location>
        <begin position="63"/>
        <end position="82"/>
    </location>
</feature>
<dbReference type="Proteomes" id="UP000243378">
    <property type="component" value="Unassembled WGS sequence"/>
</dbReference>
<dbReference type="PANTHER" id="PTHR38457:SF1">
    <property type="entry name" value="REGULATOR ABRB-RELATED"/>
    <property type="match status" value="1"/>
</dbReference>
<protein>
    <recommendedName>
        <fullName evidence="4">Ammonia monooxygenase</fullName>
    </recommendedName>
</protein>
<feature type="transmembrane region" description="Helical" evidence="1">
    <location>
        <begin position="148"/>
        <end position="165"/>
    </location>
</feature>
<dbReference type="GO" id="GO:0010468">
    <property type="term" value="P:regulation of gene expression"/>
    <property type="evidence" value="ECO:0007669"/>
    <property type="project" value="InterPro"/>
</dbReference>
<gene>
    <name evidence="2" type="ORF">SAMN05216381_0298</name>
</gene>
<organism evidence="2 3">
    <name type="scientific">Phytopseudomonas seleniipraecipitans</name>
    <dbReference type="NCBI Taxonomy" id="640205"/>
    <lineage>
        <taxon>Bacteria</taxon>
        <taxon>Pseudomonadati</taxon>
        <taxon>Pseudomonadota</taxon>
        <taxon>Gammaproteobacteria</taxon>
        <taxon>Pseudomonadales</taxon>
        <taxon>Pseudomonadaceae</taxon>
        <taxon>Phytopseudomonas</taxon>
    </lineage>
</organism>
<feature type="transmembrane region" description="Helical" evidence="1">
    <location>
        <begin position="311"/>
        <end position="331"/>
    </location>
</feature>
<dbReference type="PIRSF" id="PIRSF038991">
    <property type="entry name" value="Protein_AbrB"/>
    <property type="match status" value="1"/>
</dbReference>
<dbReference type="NCBIfam" id="TIGR03082">
    <property type="entry name" value="Gneg_AbrB_dup"/>
    <property type="match status" value="2"/>
</dbReference>
<keyword evidence="1" id="KW-0472">Membrane</keyword>